<dbReference type="GeneID" id="4909023"/>
<dbReference type="KEGG" id="pcl:Pcal_1656"/>
<dbReference type="AlphaFoldDB" id="A3MWQ6"/>
<proteinExistence type="predicted"/>
<dbReference type="Proteomes" id="UP000001431">
    <property type="component" value="Chromosome"/>
</dbReference>
<keyword evidence="2" id="KW-1185">Reference proteome</keyword>
<reference evidence="1" key="1">
    <citation type="submission" date="2007-02" db="EMBL/GenBank/DDBJ databases">
        <title>Complete sequence of Pyrobaculum calidifontis JCM 11548.</title>
        <authorList>
            <consortium name="US DOE Joint Genome Institute"/>
            <person name="Copeland A."/>
            <person name="Lucas S."/>
            <person name="Lapidus A."/>
            <person name="Barry K."/>
            <person name="Glavina del Rio T."/>
            <person name="Dalin E."/>
            <person name="Tice H."/>
            <person name="Pitluck S."/>
            <person name="Chain P."/>
            <person name="Malfatti S."/>
            <person name="Shin M."/>
            <person name="Vergez L."/>
            <person name="Schmutz J."/>
            <person name="Larimer F."/>
            <person name="Land M."/>
            <person name="Hauser L."/>
            <person name="Kyrpides N."/>
            <person name="Mikhailova N."/>
            <person name="Cozen A.E."/>
            <person name="Fitz-Gibbon S.T."/>
            <person name="House C.H."/>
            <person name="Saltikov C."/>
            <person name="Lowe T.M."/>
            <person name="Richardson P."/>
        </authorList>
    </citation>
    <scope>NUCLEOTIDE SEQUENCE [LARGE SCALE GENOMIC DNA]</scope>
    <source>
        <strain evidence="1">JCM 11548</strain>
    </source>
</reference>
<organism evidence="1 2">
    <name type="scientific">Pyrobaculum calidifontis (strain DSM 21063 / JCM 11548 / VA1)</name>
    <dbReference type="NCBI Taxonomy" id="410359"/>
    <lineage>
        <taxon>Archaea</taxon>
        <taxon>Thermoproteota</taxon>
        <taxon>Thermoprotei</taxon>
        <taxon>Thermoproteales</taxon>
        <taxon>Thermoproteaceae</taxon>
        <taxon>Pyrobaculum</taxon>
    </lineage>
</organism>
<evidence type="ECO:0000313" key="2">
    <source>
        <dbReference type="Proteomes" id="UP000001431"/>
    </source>
</evidence>
<evidence type="ECO:0000313" key="1">
    <source>
        <dbReference type="EMBL" id="ABO09073.1"/>
    </source>
</evidence>
<dbReference type="EMBL" id="CP000561">
    <property type="protein sequence ID" value="ABO09073.1"/>
    <property type="molecule type" value="Genomic_DNA"/>
</dbReference>
<accession>A3MWQ6</accession>
<name>A3MWQ6_PYRCJ</name>
<dbReference type="eggNOG" id="arCOG05587">
    <property type="taxonomic scope" value="Archaea"/>
</dbReference>
<sequence length="55" mass="6056">MIEEELRRWLAAAKKSGKKGWVLVKGGEVVGVFSDRRDAIASAQEPGVYLLVLVE</sequence>
<gene>
    <name evidence="1" type="ordered locus">Pcal_1656</name>
</gene>
<evidence type="ECO:0008006" key="3">
    <source>
        <dbReference type="Google" id="ProtNLM"/>
    </source>
</evidence>
<dbReference type="RefSeq" id="WP_011850332.1">
    <property type="nucleotide sequence ID" value="NC_009073.1"/>
</dbReference>
<dbReference type="STRING" id="410359.Pcal_1656"/>
<dbReference type="OrthoDB" id="27292at2157"/>
<dbReference type="HOGENOM" id="CLU_211865_0_0_2"/>
<protein>
    <recommendedName>
        <fullName evidence="3">DUF5678 domain-containing protein</fullName>
    </recommendedName>
</protein>